<dbReference type="PRINTS" id="PR00040">
    <property type="entry name" value="HTHMERR"/>
</dbReference>
<name>A0ABT0K533_9ACTN</name>
<accession>A0ABT0K533</accession>
<keyword evidence="2" id="KW-0238">DNA-binding</keyword>
<dbReference type="InterPro" id="IPR000551">
    <property type="entry name" value="MerR-type_HTH_dom"/>
</dbReference>
<dbReference type="SMART" id="SM00422">
    <property type="entry name" value="HTH_MERR"/>
    <property type="match status" value="1"/>
</dbReference>
<sequence length="160" mass="17376">MKIGEAAAAAATTQRALRFYEQRGLLPPPRRTASGQRVYDQADVNRLRIIRELLALGLTVEDVRACTDRLHLLEGDTLPRYGDPRGVCSATSGVVERRIAALDAEITRLTTLRDRLAARTSAAHPEGRAPTDDEPADEPTDELANGELTTDGGVLTVMRS</sequence>
<feature type="region of interest" description="Disordered" evidence="4">
    <location>
        <begin position="118"/>
        <end position="160"/>
    </location>
</feature>
<keyword evidence="7" id="KW-1185">Reference proteome</keyword>
<dbReference type="PANTHER" id="PTHR30204:SF94">
    <property type="entry name" value="HEAVY METAL-DEPENDENT TRANSCRIPTIONAL REGULATOR HI_0293-RELATED"/>
    <property type="match status" value="1"/>
</dbReference>
<dbReference type="InterPro" id="IPR009061">
    <property type="entry name" value="DNA-bd_dom_put_sf"/>
</dbReference>
<dbReference type="SUPFAM" id="SSF46955">
    <property type="entry name" value="Putative DNA-binding domain"/>
    <property type="match status" value="1"/>
</dbReference>
<gene>
    <name evidence="6" type="ORF">MXD59_24655</name>
</gene>
<evidence type="ECO:0000313" key="7">
    <source>
        <dbReference type="Proteomes" id="UP001201873"/>
    </source>
</evidence>
<dbReference type="Pfam" id="PF13411">
    <property type="entry name" value="MerR_1"/>
    <property type="match status" value="1"/>
</dbReference>
<feature type="compositionally biased region" description="Acidic residues" evidence="4">
    <location>
        <begin position="132"/>
        <end position="141"/>
    </location>
</feature>
<dbReference type="Proteomes" id="UP001201873">
    <property type="component" value="Unassembled WGS sequence"/>
</dbReference>
<feature type="domain" description="HTH merR-type" evidence="5">
    <location>
        <begin position="1"/>
        <end position="69"/>
    </location>
</feature>
<evidence type="ECO:0000256" key="3">
    <source>
        <dbReference type="ARBA" id="ARBA00023163"/>
    </source>
</evidence>
<evidence type="ECO:0000256" key="4">
    <source>
        <dbReference type="SAM" id="MobiDB-lite"/>
    </source>
</evidence>
<comment type="caution">
    <text evidence="6">The sequence shown here is derived from an EMBL/GenBank/DDBJ whole genome shotgun (WGS) entry which is preliminary data.</text>
</comment>
<evidence type="ECO:0000256" key="1">
    <source>
        <dbReference type="ARBA" id="ARBA00023015"/>
    </source>
</evidence>
<dbReference type="PANTHER" id="PTHR30204">
    <property type="entry name" value="REDOX-CYCLING DRUG-SENSING TRANSCRIPTIONAL ACTIVATOR SOXR"/>
    <property type="match status" value="1"/>
</dbReference>
<dbReference type="Gene3D" id="1.10.1660.10">
    <property type="match status" value="1"/>
</dbReference>
<dbReference type="InterPro" id="IPR047057">
    <property type="entry name" value="MerR_fam"/>
</dbReference>
<evidence type="ECO:0000313" key="6">
    <source>
        <dbReference type="EMBL" id="MCK9878911.1"/>
    </source>
</evidence>
<dbReference type="RefSeq" id="WP_248826971.1">
    <property type="nucleotide sequence ID" value="NZ_JALKFT010000052.1"/>
</dbReference>
<organism evidence="6 7">
    <name type="scientific">Frankia umida</name>
    <dbReference type="NCBI Taxonomy" id="573489"/>
    <lineage>
        <taxon>Bacteria</taxon>
        <taxon>Bacillati</taxon>
        <taxon>Actinomycetota</taxon>
        <taxon>Actinomycetes</taxon>
        <taxon>Frankiales</taxon>
        <taxon>Frankiaceae</taxon>
        <taxon>Frankia</taxon>
    </lineage>
</organism>
<dbReference type="EMBL" id="JALKFT010000052">
    <property type="protein sequence ID" value="MCK9878911.1"/>
    <property type="molecule type" value="Genomic_DNA"/>
</dbReference>
<reference evidence="6 7" key="1">
    <citation type="submission" date="2022-04" db="EMBL/GenBank/DDBJ databases">
        <title>Genome diversity in the genus Frankia.</title>
        <authorList>
            <person name="Carlos-Shanley C."/>
            <person name="Hahn D."/>
        </authorList>
    </citation>
    <scope>NUCLEOTIDE SEQUENCE [LARGE SCALE GENOMIC DNA]</scope>
    <source>
        <strain evidence="6 7">Ag45/Mut15</strain>
    </source>
</reference>
<protein>
    <submittedName>
        <fullName evidence="6">MerR family transcriptional regulator</fullName>
    </submittedName>
</protein>
<keyword evidence="3" id="KW-0804">Transcription</keyword>
<evidence type="ECO:0000256" key="2">
    <source>
        <dbReference type="ARBA" id="ARBA00023125"/>
    </source>
</evidence>
<keyword evidence="1" id="KW-0805">Transcription regulation</keyword>
<dbReference type="PROSITE" id="PS50937">
    <property type="entry name" value="HTH_MERR_2"/>
    <property type="match status" value="1"/>
</dbReference>
<proteinExistence type="predicted"/>
<evidence type="ECO:0000259" key="5">
    <source>
        <dbReference type="PROSITE" id="PS50937"/>
    </source>
</evidence>